<accession>A0A9N8WLT1</accession>
<reference evidence="2" key="1">
    <citation type="submission" date="2021-06" db="EMBL/GenBank/DDBJ databases">
        <authorList>
            <person name="Kallberg Y."/>
            <person name="Tangrot J."/>
            <person name="Rosling A."/>
        </authorList>
    </citation>
    <scope>NUCLEOTIDE SEQUENCE</scope>
    <source>
        <strain evidence="2">MT106</strain>
    </source>
</reference>
<keyword evidence="1" id="KW-1133">Transmembrane helix</keyword>
<comment type="caution">
    <text evidence="2">The sequence shown here is derived from an EMBL/GenBank/DDBJ whole genome shotgun (WGS) entry which is preliminary data.</text>
</comment>
<protein>
    <submittedName>
        <fullName evidence="2">1431_t:CDS:1</fullName>
    </submittedName>
</protein>
<dbReference type="EMBL" id="CAJVPL010000362">
    <property type="protein sequence ID" value="CAG8487805.1"/>
    <property type="molecule type" value="Genomic_DNA"/>
</dbReference>
<evidence type="ECO:0000313" key="3">
    <source>
        <dbReference type="Proteomes" id="UP000789831"/>
    </source>
</evidence>
<feature type="transmembrane region" description="Helical" evidence="1">
    <location>
        <begin position="298"/>
        <end position="318"/>
    </location>
</feature>
<dbReference type="Proteomes" id="UP000789831">
    <property type="component" value="Unassembled WGS sequence"/>
</dbReference>
<evidence type="ECO:0000313" key="2">
    <source>
        <dbReference type="EMBL" id="CAG8487805.1"/>
    </source>
</evidence>
<feature type="transmembrane region" description="Helical" evidence="1">
    <location>
        <begin position="265"/>
        <end position="286"/>
    </location>
</feature>
<dbReference type="OrthoDB" id="2324972at2759"/>
<sequence length="343" mass="38995">MATDELLAKLIRKLQDPVPQYVLGCLPAVATIGAAPKKSFITKLFWVARCLGCPFIGLFYTCNVKIDETTIYWLKKSCFMEVYENVEEQIVAEKEIPHRPFGHHAMMVIHKNSTHSNPTVQRRLTARAASNNDVLERLNECVAGASVLERLSSLASAYYIFVGIIAGITRAIAPRACEDWPFIPLVLSWTLPAIYRRIAHGKLVVKDPKECLRDDIIYVERLATGDEEHHTRVLLTFLASTTVPWITILLAYFTPPIGYFCRSKYLTVICSVWSFNNILAYIHHWIGEKSDRFDTIISVWFNICGVFIAVALFFLALLTNENKWWVDLFGASCDILEKCPIPY</sequence>
<evidence type="ECO:0000256" key="1">
    <source>
        <dbReference type="SAM" id="Phobius"/>
    </source>
</evidence>
<name>A0A9N8WLT1_9GLOM</name>
<proteinExistence type="predicted"/>
<dbReference type="AlphaFoldDB" id="A0A9N8WLT1"/>
<keyword evidence="1" id="KW-0812">Transmembrane</keyword>
<gene>
    <name evidence="2" type="ORF">AGERDE_LOCUS3586</name>
</gene>
<keyword evidence="1" id="KW-0472">Membrane</keyword>
<keyword evidence="3" id="KW-1185">Reference proteome</keyword>
<organism evidence="2 3">
    <name type="scientific">Ambispora gerdemannii</name>
    <dbReference type="NCBI Taxonomy" id="144530"/>
    <lineage>
        <taxon>Eukaryota</taxon>
        <taxon>Fungi</taxon>
        <taxon>Fungi incertae sedis</taxon>
        <taxon>Mucoromycota</taxon>
        <taxon>Glomeromycotina</taxon>
        <taxon>Glomeromycetes</taxon>
        <taxon>Archaeosporales</taxon>
        <taxon>Ambisporaceae</taxon>
        <taxon>Ambispora</taxon>
    </lineage>
</organism>
<feature type="transmembrane region" description="Helical" evidence="1">
    <location>
        <begin position="233"/>
        <end position="253"/>
    </location>
</feature>